<keyword evidence="1" id="KW-0813">Transport</keyword>
<dbReference type="Pfam" id="PF01512">
    <property type="entry name" value="Complex1_51K"/>
    <property type="match status" value="1"/>
</dbReference>
<gene>
    <name evidence="9" type="ORF">DSLASN_11470</name>
</gene>
<dbReference type="PROSITE" id="PS51379">
    <property type="entry name" value="4FE4S_FER_2"/>
    <property type="match status" value="1"/>
</dbReference>
<dbReference type="Pfam" id="PF13375">
    <property type="entry name" value="RnfC_N"/>
    <property type="match status" value="1"/>
</dbReference>
<dbReference type="InterPro" id="IPR019554">
    <property type="entry name" value="Soluble_ligand-bd"/>
</dbReference>
<proteinExistence type="predicted"/>
<keyword evidence="10" id="KW-1185">Reference proteome</keyword>
<dbReference type="Pfam" id="PF13534">
    <property type="entry name" value="Fer4_17"/>
    <property type="match status" value="1"/>
</dbReference>
<dbReference type="SUPFAM" id="SSF51230">
    <property type="entry name" value="Single hybrid motif"/>
    <property type="match status" value="1"/>
</dbReference>
<dbReference type="Gene3D" id="3.10.20.600">
    <property type="match status" value="1"/>
</dbReference>
<dbReference type="PIRSF" id="PIRSF036408">
    <property type="entry name" value="PduS_prd"/>
    <property type="match status" value="1"/>
</dbReference>
<dbReference type="InterPro" id="IPR037225">
    <property type="entry name" value="Nuo51_FMN-bd_sf"/>
</dbReference>
<dbReference type="InterPro" id="IPR017054">
    <property type="entry name" value="PduS"/>
</dbReference>
<dbReference type="PROSITE" id="PS00198">
    <property type="entry name" value="4FE4S_FER_1"/>
    <property type="match status" value="1"/>
</dbReference>
<dbReference type="InterPro" id="IPR011538">
    <property type="entry name" value="Nuo51_FMN-bd"/>
</dbReference>
<evidence type="ECO:0000313" key="10">
    <source>
        <dbReference type="Proteomes" id="UP001320148"/>
    </source>
</evidence>
<keyword evidence="5" id="KW-0249">Electron transport</keyword>
<dbReference type="SUPFAM" id="SSF142984">
    <property type="entry name" value="Nqo1 middle domain-like"/>
    <property type="match status" value="1"/>
</dbReference>
<dbReference type="Pfam" id="PF10531">
    <property type="entry name" value="SLBB"/>
    <property type="match status" value="1"/>
</dbReference>
<evidence type="ECO:0000256" key="6">
    <source>
        <dbReference type="ARBA" id="ARBA00023004"/>
    </source>
</evidence>
<dbReference type="Proteomes" id="UP001320148">
    <property type="component" value="Chromosome"/>
</dbReference>
<protein>
    <submittedName>
        <fullName evidence="9">NADH dehydrogenase</fullName>
    </submittedName>
</protein>
<evidence type="ECO:0000313" key="9">
    <source>
        <dbReference type="EMBL" id="BCS95515.1"/>
    </source>
</evidence>
<dbReference type="SUPFAM" id="SSF142019">
    <property type="entry name" value="Nqo1 FMN-binding domain-like"/>
    <property type="match status" value="1"/>
</dbReference>
<organism evidence="9 10">
    <name type="scientific">Desulfoluna limicola</name>
    <dbReference type="NCBI Taxonomy" id="2810562"/>
    <lineage>
        <taxon>Bacteria</taxon>
        <taxon>Pseudomonadati</taxon>
        <taxon>Thermodesulfobacteriota</taxon>
        <taxon>Desulfobacteria</taxon>
        <taxon>Desulfobacterales</taxon>
        <taxon>Desulfolunaceae</taxon>
        <taxon>Desulfoluna</taxon>
    </lineage>
</organism>
<keyword evidence="6" id="KW-0408">Iron</keyword>
<sequence>MGFYMKDQIVEKVRNAGVVGAGGAGFPTHVKINAEVDTVLVNGASCEPLLMSDPYIMEHELDIMIDGLNAVLDATGAKRGVICIKGKHGKALETIKEAVAKDTTGRLEAFELRDFYPAGDEQVLVKEVTGRTVPEAGIPLQVGVVVSNTESLYNIANAMKDIPLTERYVTVTGEVGQDMVVKVPVGTIVADLLEFAGGTKISEYKVVDGGPMMGRVLPDTDQPVTKVTSGLIVLDPEHNVVKGKVMDPAAIKRITGTVCCQCTHCTELCPRNLLGHSINPHKLMRTLSAPEMDPKVRMEALLCCECGICEKFACPMGISPREVNMLIKKELMQEGIRWPATGEEPKNHPMRDVRYVPTKRLMQRLDVLKYDTHPGMPEETFVPERVVIPLSQHIGAPAQCLVKEGDTVRKGDLIGEIPEGALGARIHASIDGVVTSVEGGVVRISRNG</sequence>
<evidence type="ECO:0000256" key="5">
    <source>
        <dbReference type="ARBA" id="ARBA00022982"/>
    </source>
</evidence>
<keyword evidence="2" id="KW-0004">4Fe-4S</keyword>
<feature type="domain" description="4Fe-4S ferredoxin-type" evidence="8">
    <location>
        <begin position="294"/>
        <end position="324"/>
    </location>
</feature>
<dbReference type="InterPro" id="IPR026902">
    <property type="entry name" value="RnfC_N"/>
</dbReference>
<dbReference type="InterPro" id="IPR010208">
    <property type="entry name" value="Ion_transpt_RnfC/RsxC"/>
</dbReference>
<dbReference type="Gene3D" id="2.40.50.100">
    <property type="match status" value="1"/>
</dbReference>
<dbReference type="InterPro" id="IPR017896">
    <property type="entry name" value="4Fe4S_Fe-S-bd"/>
</dbReference>
<evidence type="ECO:0000256" key="2">
    <source>
        <dbReference type="ARBA" id="ARBA00022485"/>
    </source>
</evidence>
<reference evidence="9 10" key="1">
    <citation type="submission" date="2021-02" db="EMBL/GenBank/DDBJ databases">
        <title>Complete genome of Desulfoluna sp. strain ASN36.</title>
        <authorList>
            <person name="Takahashi A."/>
            <person name="Kojima H."/>
            <person name="Fukui M."/>
        </authorList>
    </citation>
    <scope>NUCLEOTIDE SEQUENCE [LARGE SCALE GENOMIC DNA]</scope>
    <source>
        <strain evidence="9 10">ASN36</strain>
    </source>
</reference>
<keyword evidence="4" id="KW-0677">Repeat</keyword>
<evidence type="ECO:0000256" key="3">
    <source>
        <dbReference type="ARBA" id="ARBA00022723"/>
    </source>
</evidence>
<dbReference type="PANTHER" id="PTHR43034:SF2">
    <property type="entry name" value="ION-TRANSLOCATING OXIDOREDUCTASE COMPLEX SUBUNIT C"/>
    <property type="match status" value="1"/>
</dbReference>
<keyword evidence="3" id="KW-0479">Metal-binding</keyword>
<evidence type="ECO:0000256" key="4">
    <source>
        <dbReference type="ARBA" id="ARBA00022737"/>
    </source>
</evidence>
<accession>A0ABN6F1Y5</accession>
<keyword evidence="7" id="KW-0411">Iron-sulfur</keyword>
<evidence type="ECO:0000259" key="8">
    <source>
        <dbReference type="PROSITE" id="PS51379"/>
    </source>
</evidence>
<dbReference type="EMBL" id="AP024488">
    <property type="protein sequence ID" value="BCS95515.1"/>
    <property type="molecule type" value="Genomic_DNA"/>
</dbReference>
<dbReference type="InterPro" id="IPR017900">
    <property type="entry name" value="4Fe4S_Fe_S_CS"/>
</dbReference>
<dbReference type="PANTHER" id="PTHR43034">
    <property type="entry name" value="ION-TRANSLOCATING OXIDOREDUCTASE COMPLEX SUBUNIT C"/>
    <property type="match status" value="1"/>
</dbReference>
<dbReference type="InterPro" id="IPR011053">
    <property type="entry name" value="Single_hybrid_motif"/>
</dbReference>
<name>A0ABN6F1Y5_9BACT</name>
<evidence type="ECO:0000256" key="7">
    <source>
        <dbReference type="ARBA" id="ARBA00023014"/>
    </source>
</evidence>
<dbReference type="Gene3D" id="3.40.50.11540">
    <property type="entry name" value="NADH-ubiquinone oxidoreductase 51kDa subunit"/>
    <property type="match status" value="1"/>
</dbReference>
<dbReference type="SUPFAM" id="SSF46548">
    <property type="entry name" value="alpha-helical ferredoxin"/>
    <property type="match status" value="1"/>
</dbReference>
<evidence type="ECO:0000256" key="1">
    <source>
        <dbReference type="ARBA" id="ARBA00022448"/>
    </source>
</evidence>